<keyword evidence="3" id="KW-1185">Reference proteome</keyword>
<feature type="compositionally biased region" description="Basic and acidic residues" evidence="1">
    <location>
        <begin position="1"/>
        <end position="10"/>
    </location>
</feature>
<dbReference type="InterPro" id="IPR036397">
    <property type="entry name" value="RNaseH_sf"/>
</dbReference>
<dbReference type="Proteomes" id="UP001628179">
    <property type="component" value="Unassembled WGS sequence"/>
</dbReference>
<dbReference type="EMBL" id="BAAFSV010000006">
    <property type="protein sequence ID" value="GAB1319889.1"/>
    <property type="molecule type" value="Genomic_DNA"/>
</dbReference>
<feature type="region of interest" description="Disordered" evidence="1">
    <location>
        <begin position="1"/>
        <end position="24"/>
    </location>
</feature>
<dbReference type="PANTHER" id="PTHR43040">
    <property type="entry name" value="RIBONUCLEASE D"/>
    <property type="match status" value="1"/>
</dbReference>
<dbReference type="SUPFAM" id="SSF53098">
    <property type="entry name" value="Ribonuclease H-like"/>
    <property type="match status" value="1"/>
</dbReference>
<dbReference type="Gene3D" id="3.30.420.10">
    <property type="entry name" value="Ribonuclease H-like superfamily/Ribonuclease H"/>
    <property type="match status" value="1"/>
</dbReference>
<evidence type="ECO:0000313" key="3">
    <source>
        <dbReference type="Proteomes" id="UP001628179"/>
    </source>
</evidence>
<protein>
    <recommendedName>
        <fullName evidence="4">3'-5' exonuclease domain-containing protein</fullName>
    </recommendedName>
</protein>
<evidence type="ECO:0000256" key="1">
    <source>
        <dbReference type="SAM" id="MobiDB-lite"/>
    </source>
</evidence>
<accession>A0ABQ0GQ64</accession>
<proteinExistence type="predicted"/>
<name>A0ABQ0GQ64_9PEZI</name>
<sequence>MPIQYERDDPPNSPSSPALPPPKISATPTVISTIPALQAFLSSITPTTHLYLDLEGSNLCRHGTISIITVLLHPQNITYLIDVFVLGPQAFTTPAASASTSASPGTAAGEAVTLKSVLQSAAVSKSLWDLRNDADALWSLYGVALAGAVDVQLLECASRPEAQSKRFVRGLDRCVQHDLAGAVGWAERSAWAETKRAVRDEMDRGGGGGGGGGGAAGGGGGDVFAVRPIPERTARYCVGDVMYLRELERVYRARLARPLGRIWLDRAVAESGKRLAEAMAEEYQPYGKDKAFSPWREM</sequence>
<feature type="compositionally biased region" description="Pro residues" evidence="1">
    <location>
        <begin position="11"/>
        <end position="23"/>
    </location>
</feature>
<reference evidence="2 3" key="1">
    <citation type="submission" date="2024-09" db="EMBL/GenBank/DDBJ databases">
        <title>Itraconazole resistance in Madurella fahalii resulting from another homologue of gene encoding cytochrome P450 14-alpha sterol demethylase (CYP51).</title>
        <authorList>
            <person name="Yoshioka I."/>
            <person name="Fahal A.H."/>
            <person name="Kaneko S."/>
            <person name="Yaguchi T."/>
        </authorList>
    </citation>
    <scope>NUCLEOTIDE SEQUENCE [LARGE SCALE GENOMIC DNA]</scope>
    <source>
        <strain evidence="2 3">IFM 68171</strain>
    </source>
</reference>
<dbReference type="GeneID" id="98180841"/>
<evidence type="ECO:0008006" key="4">
    <source>
        <dbReference type="Google" id="ProtNLM"/>
    </source>
</evidence>
<dbReference type="PANTHER" id="PTHR43040:SF1">
    <property type="entry name" value="RIBONUCLEASE D"/>
    <property type="match status" value="1"/>
</dbReference>
<gene>
    <name evidence="2" type="ORF">MFIFM68171_10099</name>
</gene>
<dbReference type="RefSeq" id="XP_070921619.1">
    <property type="nucleotide sequence ID" value="XM_071065518.1"/>
</dbReference>
<evidence type="ECO:0000313" key="2">
    <source>
        <dbReference type="EMBL" id="GAB1319889.1"/>
    </source>
</evidence>
<dbReference type="InterPro" id="IPR012337">
    <property type="entry name" value="RNaseH-like_sf"/>
</dbReference>
<organism evidence="2 3">
    <name type="scientific">Madurella fahalii</name>
    <dbReference type="NCBI Taxonomy" id="1157608"/>
    <lineage>
        <taxon>Eukaryota</taxon>
        <taxon>Fungi</taxon>
        <taxon>Dikarya</taxon>
        <taxon>Ascomycota</taxon>
        <taxon>Pezizomycotina</taxon>
        <taxon>Sordariomycetes</taxon>
        <taxon>Sordariomycetidae</taxon>
        <taxon>Sordariales</taxon>
        <taxon>Sordariales incertae sedis</taxon>
        <taxon>Madurella</taxon>
    </lineage>
</organism>
<comment type="caution">
    <text evidence="2">The sequence shown here is derived from an EMBL/GenBank/DDBJ whole genome shotgun (WGS) entry which is preliminary data.</text>
</comment>